<evidence type="ECO:0000256" key="2">
    <source>
        <dbReference type="ARBA" id="ARBA00001946"/>
    </source>
</evidence>
<comment type="catalytic activity">
    <reaction evidence="1 8">
        <text>a myo-inositol phosphate + H2O = myo-inositol + phosphate</text>
        <dbReference type="Rhea" id="RHEA:24056"/>
        <dbReference type="ChEBI" id="CHEBI:15377"/>
        <dbReference type="ChEBI" id="CHEBI:17268"/>
        <dbReference type="ChEBI" id="CHEBI:43474"/>
        <dbReference type="ChEBI" id="CHEBI:84139"/>
        <dbReference type="EC" id="3.1.3.25"/>
    </reaction>
</comment>
<dbReference type="GO" id="GO:0046854">
    <property type="term" value="P:phosphatidylinositol phosphate biosynthetic process"/>
    <property type="evidence" value="ECO:0007669"/>
    <property type="project" value="InterPro"/>
</dbReference>
<gene>
    <name evidence="9" type="ORF">GCL60_12075</name>
</gene>
<reference evidence="9 10" key="1">
    <citation type="submission" date="2019-10" db="EMBL/GenBank/DDBJ databases">
        <title>New species of Slilvanegrellaceae.</title>
        <authorList>
            <person name="Pitt A."/>
            <person name="Hahn M.W."/>
        </authorList>
    </citation>
    <scope>NUCLEOTIDE SEQUENCE [LARGE SCALE GENOMIC DNA]</scope>
    <source>
        <strain evidence="9 10">SP-Ram-0.45-NSY-1</strain>
    </source>
</reference>
<accession>A0A6N6VVL8</accession>
<evidence type="ECO:0000256" key="6">
    <source>
        <dbReference type="ARBA" id="ARBA00022842"/>
    </source>
</evidence>
<evidence type="ECO:0000256" key="7">
    <source>
        <dbReference type="PIRSR" id="PIRSR600760-2"/>
    </source>
</evidence>
<dbReference type="GO" id="GO:0046872">
    <property type="term" value="F:metal ion binding"/>
    <property type="evidence" value="ECO:0007669"/>
    <property type="project" value="UniProtKB-KW"/>
</dbReference>
<keyword evidence="5 8" id="KW-0378">Hydrolase</keyword>
<evidence type="ECO:0000256" key="8">
    <source>
        <dbReference type="RuleBase" id="RU364068"/>
    </source>
</evidence>
<keyword evidence="10" id="KW-1185">Reference proteome</keyword>
<dbReference type="EMBL" id="WFLM01000004">
    <property type="protein sequence ID" value="KAB8037905.1"/>
    <property type="molecule type" value="Genomic_DNA"/>
</dbReference>
<dbReference type="GO" id="GO:0006020">
    <property type="term" value="P:inositol metabolic process"/>
    <property type="evidence" value="ECO:0007669"/>
    <property type="project" value="TreeGrafter"/>
</dbReference>
<dbReference type="EC" id="3.1.3.25" evidence="8"/>
<dbReference type="PRINTS" id="PR00377">
    <property type="entry name" value="IMPHPHTASES"/>
</dbReference>
<evidence type="ECO:0000256" key="5">
    <source>
        <dbReference type="ARBA" id="ARBA00022801"/>
    </source>
</evidence>
<dbReference type="Proteomes" id="UP000437748">
    <property type="component" value="Unassembled WGS sequence"/>
</dbReference>
<organism evidence="9 10">
    <name type="scientific">Silvanigrella paludirubra</name>
    <dbReference type="NCBI Taxonomy" id="2499159"/>
    <lineage>
        <taxon>Bacteria</taxon>
        <taxon>Pseudomonadati</taxon>
        <taxon>Bdellovibrionota</taxon>
        <taxon>Oligoflexia</taxon>
        <taxon>Silvanigrellales</taxon>
        <taxon>Silvanigrellaceae</taxon>
        <taxon>Silvanigrella</taxon>
    </lineage>
</organism>
<feature type="binding site" evidence="7">
    <location>
        <position position="222"/>
    </location>
    <ligand>
        <name>Mg(2+)</name>
        <dbReference type="ChEBI" id="CHEBI:18420"/>
        <label>1</label>
        <note>catalytic</note>
    </ligand>
</feature>
<dbReference type="AlphaFoldDB" id="A0A6N6VVL8"/>
<dbReference type="OrthoDB" id="5289799at2"/>
<evidence type="ECO:0000256" key="4">
    <source>
        <dbReference type="ARBA" id="ARBA00022723"/>
    </source>
</evidence>
<feature type="binding site" evidence="7">
    <location>
        <position position="93"/>
    </location>
    <ligand>
        <name>Mg(2+)</name>
        <dbReference type="ChEBI" id="CHEBI:18420"/>
        <label>2</label>
    </ligand>
</feature>
<dbReference type="InterPro" id="IPR020550">
    <property type="entry name" value="Inositol_monophosphatase_CS"/>
</dbReference>
<comment type="cofactor">
    <cofactor evidence="2 7 8">
        <name>Mg(2+)</name>
        <dbReference type="ChEBI" id="CHEBI:18420"/>
    </cofactor>
</comment>
<keyword evidence="4 7" id="KW-0479">Metal-binding</keyword>
<evidence type="ECO:0000313" key="9">
    <source>
        <dbReference type="EMBL" id="KAB8037905.1"/>
    </source>
</evidence>
<protein>
    <recommendedName>
        <fullName evidence="8">Inositol-1-monophosphatase</fullName>
        <ecNumber evidence="8">3.1.3.25</ecNumber>
    </recommendedName>
</protein>
<dbReference type="GO" id="GO:0008934">
    <property type="term" value="F:inositol monophosphate 1-phosphatase activity"/>
    <property type="evidence" value="ECO:0007669"/>
    <property type="project" value="InterPro"/>
</dbReference>
<name>A0A6N6VVL8_9BACT</name>
<dbReference type="PANTHER" id="PTHR20854">
    <property type="entry name" value="INOSITOL MONOPHOSPHATASE"/>
    <property type="match status" value="1"/>
</dbReference>
<dbReference type="PROSITE" id="PS00630">
    <property type="entry name" value="IMP_2"/>
    <property type="match status" value="1"/>
</dbReference>
<feature type="binding site" evidence="7">
    <location>
        <position position="69"/>
    </location>
    <ligand>
        <name>Mg(2+)</name>
        <dbReference type="ChEBI" id="CHEBI:18420"/>
        <label>1</label>
        <note>catalytic</note>
    </ligand>
</feature>
<dbReference type="GO" id="GO:0007165">
    <property type="term" value="P:signal transduction"/>
    <property type="evidence" value="ECO:0007669"/>
    <property type="project" value="TreeGrafter"/>
</dbReference>
<dbReference type="Pfam" id="PF00459">
    <property type="entry name" value="Inositol_P"/>
    <property type="match status" value="1"/>
</dbReference>
<dbReference type="InterPro" id="IPR033942">
    <property type="entry name" value="IMPase"/>
</dbReference>
<evidence type="ECO:0000256" key="3">
    <source>
        <dbReference type="ARBA" id="ARBA00009759"/>
    </source>
</evidence>
<dbReference type="Gene3D" id="3.40.190.80">
    <property type="match status" value="1"/>
</dbReference>
<dbReference type="PROSITE" id="PS00629">
    <property type="entry name" value="IMP_1"/>
    <property type="match status" value="1"/>
</dbReference>
<dbReference type="Gene3D" id="3.30.540.10">
    <property type="entry name" value="Fructose-1,6-Bisphosphatase, subunit A, domain 1"/>
    <property type="match status" value="1"/>
</dbReference>
<feature type="binding site" evidence="7">
    <location>
        <position position="90"/>
    </location>
    <ligand>
        <name>Mg(2+)</name>
        <dbReference type="ChEBI" id="CHEBI:18420"/>
        <label>2</label>
    </ligand>
</feature>
<proteinExistence type="inferred from homology"/>
<sequence length="273" mass="30114">MTEKQPNKEFLEQLIQKAGASTLHYFQKNFIITEKSGDQGIVTEADFHSENLIKNEIHALFPDHDILAEESGLTKYSTLNENTFPTWIIDPLDGTTNFSKGNPYYCVSIAFGYTTNGRFKAQIGAIYQPTTNSLYFAEKGKGTFFNGNQIYISQLKEFRMASITTGFSSNKGDALVPLTKTILAIQNKSLGLRINGAAALDLAHTARGISQGFYETPLAPWDTAAGSLLIEEAGGIVTNFAGKEFCPIQDRGIIASSPQLFDELFNTIKINYH</sequence>
<keyword evidence="6 7" id="KW-0460">Magnesium</keyword>
<feature type="binding site" evidence="7">
    <location>
        <position position="92"/>
    </location>
    <ligand>
        <name>Mg(2+)</name>
        <dbReference type="ChEBI" id="CHEBI:18420"/>
        <label>1</label>
        <note>catalytic</note>
    </ligand>
</feature>
<dbReference type="InterPro" id="IPR020583">
    <property type="entry name" value="Inositol_monoP_metal-BS"/>
</dbReference>
<dbReference type="SUPFAM" id="SSF56655">
    <property type="entry name" value="Carbohydrate phosphatase"/>
    <property type="match status" value="1"/>
</dbReference>
<dbReference type="PANTHER" id="PTHR20854:SF4">
    <property type="entry name" value="INOSITOL-1-MONOPHOSPHATASE-RELATED"/>
    <property type="match status" value="1"/>
</dbReference>
<evidence type="ECO:0000256" key="1">
    <source>
        <dbReference type="ARBA" id="ARBA00001033"/>
    </source>
</evidence>
<evidence type="ECO:0000313" key="10">
    <source>
        <dbReference type="Proteomes" id="UP000437748"/>
    </source>
</evidence>
<comment type="caution">
    <text evidence="9">The sequence shown here is derived from an EMBL/GenBank/DDBJ whole genome shotgun (WGS) entry which is preliminary data.</text>
</comment>
<dbReference type="InterPro" id="IPR000760">
    <property type="entry name" value="Inositol_monophosphatase-like"/>
</dbReference>
<dbReference type="CDD" id="cd01639">
    <property type="entry name" value="IMPase"/>
    <property type="match status" value="1"/>
</dbReference>
<dbReference type="RefSeq" id="WP_153420983.1">
    <property type="nucleotide sequence ID" value="NZ_WFLM01000004.1"/>
</dbReference>
<comment type="similarity">
    <text evidence="3 8">Belongs to the inositol monophosphatase superfamily.</text>
</comment>